<feature type="compositionally biased region" description="Polar residues" evidence="1">
    <location>
        <begin position="44"/>
        <end position="64"/>
    </location>
</feature>
<proteinExistence type="predicted"/>
<evidence type="ECO:0000256" key="1">
    <source>
        <dbReference type="SAM" id="MobiDB-lite"/>
    </source>
</evidence>
<sequence>MPKKLPRPSKTDRYEPFKLPATEKPHRRGTVPLQLPPEDYETANARTFQQATGLRSPHPLSSSASRDRKRDEGSRRALQGSERTGIQRRIELEAAQAPPRRRIKYSPSGPFVSRKLSRPDHTHGAHVETEEYMDDIDNDDGFIGQQKHTTARETSTSRKRTLQGTQQHHQKRPADYENESEEVYADLDRGNETSPPSSPPPRTRRRSTSKPITQMTPVSAGVHQPQIQNSAMPDTRLYSSSYSDDSWKGFADEQDGNVSNSSIGLDIDAEDNIYDICSQPGHDHGSRGEDTESEDDEDLDDRGALADRLAELSNLLPSDHDDIELDPVIDGDDEMDENDMDRIRASLEEEEMFYEDSPEFRTLREEFEDPDAGNSSDPEDPPDSRESIHFFRITKAGITLQDLSTISYGSIRIEHRLSKSADKDLRLFYASVAGSVTDGALQPGEIRRARDTLSDITGLAVTRYGRCPDNCVAYDPDDTVTDRCPIEKCGLPRFKTDKTGKRVNAAEYGFISATHRIRALLSDHSKAELMYKYRSDAVERTRKENKVVDIWSGKIFQKLCKQGE</sequence>
<feature type="compositionally biased region" description="Basic and acidic residues" evidence="1">
    <location>
        <begin position="281"/>
        <end position="290"/>
    </location>
</feature>
<evidence type="ECO:0000313" key="2">
    <source>
        <dbReference type="EMBL" id="RPA74836.1"/>
    </source>
</evidence>
<feature type="compositionally biased region" description="Acidic residues" evidence="1">
    <location>
        <begin position="130"/>
        <end position="140"/>
    </location>
</feature>
<dbReference type="EMBL" id="ML119779">
    <property type="protein sequence ID" value="RPA74836.1"/>
    <property type="molecule type" value="Genomic_DNA"/>
</dbReference>
<evidence type="ECO:0000313" key="3">
    <source>
        <dbReference type="Proteomes" id="UP000275078"/>
    </source>
</evidence>
<gene>
    <name evidence="2" type="ORF">BJ508DRAFT_29309</name>
</gene>
<feature type="compositionally biased region" description="Basic and acidic residues" evidence="1">
    <location>
        <begin position="117"/>
        <end position="129"/>
    </location>
</feature>
<protein>
    <submittedName>
        <fullName evidence="2">Uncharacterized protein</fullName>
    </submittedName>
</protein>
<accession>A0A3N4HPD9</accession>
<feature type="compositionally biased region" description="Basic and acidic residues" evidence="1">
    <location>
        <begin position="9"/>
        <end position="24"/>
    </location>
</feature>
<reference evidence="2 3" key="1">
    <citation type="journal article" date="2018" name="Nat. Ecol. Evol.">
        <title>Pezizomycetes genomes reveal the molecular basis of ectomycorrhizal truffle lifestyle.</title>
        <authorList>
            <person name="Murat C."/>
            <person name="Payen T."/>
            <person name="Noel B."/>
            <person name="Kuo A."/>
            <person name="Morin E."/>
            <person name="Chen J."/>
            <person name="Kohler A."/>
            <person name="Krizsan K."/>
            <person name="Balestrini R."/>
            <person name="Da Silva C."/>
            <person name="Montanini B."/>
            <person name="Hainaut M."/>
            <person name="Levati E."/>
            <person name="Barry K.W."/>
            <person name="Belfiori B."/>
            <person name="Cichocki N."/>
            <person name="Clum A."/>
            <person name="Dockter R.B."/>
            <person name="Fauchery L."/>
            <person name="Guy J."/>
            <person name="Iotti M."/>
            <person name="Le Tacon F."/>
            <person name="Lindquist E.A."/>
            <person name="Lipzen A."/>
            <person name="Malagnac F."/>
            <person name="Mello A."/>
            <person name="Molinier V."/>
            <person name="Miyauchi S."/>
            <person name="Poulain J."/>
            <person name="Riccioni C."/>
            <person name="Rubini A."/>
            <person name="Sitrit Y."/>
            <person name="Splivallo R."/>
            <person name="Traeger S."/>
            <person name="Wang M."/>
            <person name="Zifcakova L."/>
            <person name="Wipf D."/>
            <person name="Zambonelli A."/>
            <person name="Paolocci F."/>
            <person name="Nowrousian M."/>
            <person name="Ottonello S."/>
            <person name="Baldrian P."/>
            <person name="Spatafora J.W."/>
            <person name="Henrissat B."/>
            <person name="Nagy L.G."/>
            <person name="Aury J.M."/>
            <person name="Wincker P."/>
            <person name="Grigoriev I.V."/>
            <person name="Bonfante P."/>
            <person name="Martin F.M."/>
        </authorList>
    </citation>
    <scope>NUCLEOTIDE SEQUENCE [LARGE SCALE GENOMIC DNA]</scope>
    <source>
        <strain evidence="2 3">RN42</strain>
    </source>
</reference>
<feature type="compositionally biased region" description="Basic and acidic residues" evidence="1">
    <location>
        <begin position="65"/>
        <end position="75"/>
    </location>
</feature>
<keyword evidence="3" id="KW-1185">Reference proteome</keyword>
<organism evidence="2 3">
    <name type="scientific">Ascobolus immersus RN42</name>
    <dbReference type="NCBI Taxonomy" id="1160509"/>
    <lineage>
        <taxon>Eukaryota</taxon>
        <taxon>Fungi</taxon>
        <taxon>Dikarya</taxon>
        <taxon>Ascomycota</taxon>
        <taxon>Pezizomycotina</taxon>
        <taxon>Pezizomycetes</taxon>
        <taxon>Pezizales</taxon>
        <taxon>Ascobolaceae</taxon>
        <taxon>Ascobolus</taxon>
    </lineage>
</organism>
<dbReference type="AlphaFoldDB" id="A0A3N4HPD9"/>
<name>A0A3N4HPD9_ASCIM</name>
<feature type="compositionally biased region" description="Polar residues" evidence="1">
    <location>
        <begin position="225"/>
        <end position="244"/>
    </location>
</feature>
<feature type="compositionally biased region" description="Acidic residues" evidence="1">
    <location>
        <begin position="176"/>
        <end position="185"/>
    </location>
</feature>
<feature type="compositionally biased region" description="Acidic residues" evidence="1">
    <location>
        <begin position="291"/>
        <end position="300"/>
    </location>
</feature>
<feature type="region of interest" description="Disordered" evidence="1">
    <location>
        <begin position="1"/>
        <end position="300"/>
    </location>
</feature>
<dbReference type="Proteomes" id="UP000275078">
    <property type="component" value="Unassembled WGS sequence"/>
</dbReference>